<proteinExistence type="predicted"/>
<dbReference type="AlphaFoldDB" id="A0A150JCG5"/>
<name>A0A150JCG5_9EURY</name>
<dbReference type="EMBL" id="LNJB01000006">
    <property type="protein sequence ID" value="KYC54845.1"/>
    <property type="molecule type" value="Genomic_DNA"/>
</dbReference>
<comment type="caution">
    <text evidence="2">The sequence shown here is derived from an EMBL/GenBank/DDBJ whole genome shotgun (WGS) entry which is preliminary data.</text>
</comment>
<evidence type="ECO:0000256" key="1">
    <source>
        <dbReference type="SAM" id="Phobius"/>
    </source>
</evidence>
<organism evidence="2 4">
    <name type="scientific">Candidatus Methanofastidiosum methylothiophilum</name>
    <dbReference type="NCBI Taxonomy" id="1705564"/>
    <lineage>
        <taxon>Archaea</taxon>
        <taxon>Methanobacteriati</taxon>
        <taxon>Methanobacteriota</taxon>
        <taxon>Stenosarchaea group</taxon>
        <taxon>Candidatus Methanofastidiosia</taxon>
        <taxon>Candidatus Methanofastidiosales</taxon>
        <taxon>Candidatus Methanofastidiosaceae</taxon>
        <taxon>Candidatus Methanofastidiosum</taxon>
    </lineage>
</organism>
<evidence type="ECO:0000313" key="3">
    <source>
        <dbReference type="EMBL" id="KYC58106.1"/>
    </source>
</evidence>
<keyword evidence="1" id="KW-0812">Transmembrane</keyword>
<accession>A0A150JHA5</accession>
<evidence type="ECO:0000313" key="2">
    <source>
        <dbReference type="EMBL" id="KYC54845.1"/>
    </source>
</evidence>
<evidence type="ECO:0000313" key="4">
    <source>
        <dbReference type="Proteomes" id="UP000092420"/>
    </source>
</evidence>
<accession>A0A150JLK6</accession>
<dbReference type="EMBL" id="LNJE01000005">
    <property type="protein sequence ID" value="KYC58106.1"/>
    <property type="molecule type" value="Genomic_DNA"/>
</dbReference>
<accession>A0A150JCG5</accession>
<dbReference type="Proteomes" id="UP000092420">
    <property type="component" value="Unassembled WGS sequence"/>
</dbReference>
<keyword evidence="1" id="KW-0472">Membrane</keyword>
<gene>
    <name evidence="2" type="ORF">AN188_00640</name>
    <name evidence="3" type="ORF">APG09_00608</name>
</gene>
<feature type="transmembrane region" description="Helical" evidence="1">
    <location>
        <begin position="6"/>
        <end position="27"/>
    </location>
</feature>
<reference evidence="2 4" key="1">
    <citation type="journal article" date="2016" name="ISME J.">
        <title>Chasing the elusive Euryarchaeota class WSA2: genomes reveal a uniquely fastidious methyl-reducing methanogen.</title>
        <authorList>
            <person name="Nobu M.K."/>
            <person name="Narihiro T."/>
            <person name="Kuroda K."/>
            <person name="Mei R."/>
            <person name="Liu W.T."/>
        </authorList>
    </citation>
    <scope>NUCLEOTIDE SEQUENCE [LARGE SCALE GENOMIC DNA]</scope>
    <source>
        <strain evidence="2">ADurb1013_Bin02101</strain>
        <strain evidence="3">ADurb1213_Bin02801</strain>
    </source>
</reference>
<keyword evidence="1" id="KW-1133">Transmembrane helix</keyword>
<feature type="transmembrane region" description="Helical" evidence="1">
    <location>
        <begin position="39"/>
        <end position="60"/>
    </location>
</feature>
<protein>
    <submittedName>
        <fullName evidence="2">Uncharacterized protein</fullName>
    </submittedName>
</protein>
<sequence>MDKLKALMISVEIPTFTYLLSFIGVSLREIIKGSYPEKMIQLLLINSFLIVLFLVLVYTIGHVGYSKKLENKQKEIDKYPIIYGKKISEKRDRYIR</sequence>